<dbReference type="CDD" id="cd01948">
    <property type="entry name" value="EAL"/>
    <property type="match status" value="1"/>
</dbReference>
<evidence type="ECO:0000313" key="4">
    <source>
        <dbReference type="Proteomes" id="UP001331561"/>
    </source>
</evidence>
<dbReference type="CDD" id="cd00060">
    <property type="entry name" value="FHA"/>
    <property type="match status" value="1"/>
</dbReference>
<dbReference type="SMART" id="SM00052">
    <property type="entry name" value="EAL"/>
    <property type="match status" value="1"/>
</dbReference>
<keyword evidence="4" id="KW-1185">Reference proteome</keyword>
<dbReference type="InterPro" id="IPR001633">
    <property type="entry name" value="EAL_dom"/>
</dbReference>
<dbReference type="EMBL" id="JAYXHS010000001">
    <property type="protein sequence ID" value="MEC5384492.1"/>
    <property type="molecule type" value="Genomic_DNA"/>
</dbReference>
<gene>
    <name evidence="3" type="ORF">VVD49_02090</name>
</gene>
<organism evidence="3 4">
    <name type="scientific">Uliginosibacterium silvisoli</name>
    <dbReference type="NCBI Taxonomy" id="3114758"/>
    <lineage>
        <taxon>Bacteria</taxon>
        <taxon>Pseudomonadati</taxon>
        <taxon>Pseudomonadota</taxon>
        <taxon>Betaproteobacteria</taxon>
        <taxon>Rhodocyclales</taxon>
        <taxon>Zoogloeaceae</taxon>
        <taxon>Uliginosibacterium</taxon>
    </lineage>
</organism>
<dbReference type="PANTHER" id="PTHR33121">
    <property type="entry name" value="CYCLIC DI-GMP PHOSPHODIESTERASE PDEF"/>
    <property type="match status" value="1"/>
</dbReference>
<dbReference type="RefSeq" id="WP_327597468.1">
    <property type="nucleotide sequence ID" value="NZ_JAYXHS010000001.1"/>
</dbReference>
<dbReference type="InterPro" id="IPR000253">
    <property type="entry name" value="FHA_dom"/>
</dbReference>
<reference evidence="3 4" key="1">
    <citation type="submission" date="2024-01" db="EMBL/GenBank/DDBJ databases">
        <title>Uliginosibacterium soil sp. nov.</title>
        <authorList>
            <person name="Lv Y."/>
        </authorList>
    </citation>
    <scope>NUCLEOTIDE SEQUENCE [LARGE SCALE GENOMIC DNA]</scope>
    <source>
        <strain evidence="3 4">H3</strain>
    </source>
</reference>
<dbReference type="PANTHER" id="PTHR33121:SF76">
    <property type="entry name" value="SIGNALING PROTEIN"/>
    <property type="match status" value="1"/>
</dbReference>
<feature type="domain" description="EAL" evidence="2">
    <location>
        <begin position="127"/>
        <end position="374"/>
    </location>
</feature>
<dbReference type="InterPro" id="IPR050706">
    <property type="entry name" value="Cyclic-di-GMP_PDE-like"/>
</dbReference>
<evidence type="ECO:0000259" key="1">
    <source>
        <dbReference type="PROSITE" id="PS50006"/>
    </source>
</evidence>
<evidence type="ECO:0000313" key="3">
    <source>
        <dbReference type="EMBL" id="MEC5384492.1"/>
    </source>
</evidence>
<dbReference type="InterPro" id="IPR008984">
    <property type="entry name" value="SMAD_FHA_dom_sf"/>
</dbReference>
<accession>A0ABU6JYJ6</accession>
<dbReference type="Pfam" id="PF00563">
    <property type="entry name" value="EAL"/>
    <property type="match status" value="1"/>
</dbReference>
<dbReference type="Proteomes" id="UP001331561">
    <property type="component" value="Unassembled WGS sequence"/>
</dbReference>
<proteinExistence type="predicted"/>
<dbReference type="Pfam" id="PF00498">
    <property type="entry name" value="FHA"/>
    <property type="match status" value="1"/>
</dbReference>
<protein>
    <submittedName>
        <fullName evidence="3">EAL domain-containing protein</fullName>
    </submittedName>
</protein>
<dbReference type="SUPFAM" id="SSF141868">
    <property type="entry name" value="EAL domain-like"/>
    <property type="match status" value="1"/>
</dbReference>
<dbReference type="PROSITE" id="PS50883">
    <property type="entry name" value="EAL"/>
    <property type="match status" value="1"/>
</dbReference>
<name>A0ABU6JYJ6_9RHOO</name>
<evidence type="ECO:0000259" key="2">
    <source>
        <dbReference type="PROSITE" id="PS50883"/>
    </source>
</evidence>
<dbReference type="SMART" id="SM00240">
    <property type="entry name" value="FHA"/>
    <property type="match status" value="1"/>
</dbReference>
<dbReference type="Gene3D" id="3.20.20.450">
    <property type="entry name" value="EAL domain"/>
    <property type="match status" value="1"/>
</dbReference>
<comment type="caution">
    <text evidence="3">The sequence shown here is derived from an EMBL/GenBank/DDBJ whole genome shotgun (WGS) entry which is preliminary data.</text>
</comment>
<sequence>MERQWFLESVAADGSIVTRNIDQLPYRIGRDPDNHLAIAAVGLSRQHAYLTLDVSTSLKLTDLDSTNGSFVNRERIEGSCLLKVGDIIHFGTAEFRLKALEIGDENIAPPPTHTMVISPDVMLSEYFVAHEEEFIELLRGRGLTGAAQPIVHAADGSLFAYELLGRAKMPPLPNSPIRLFELAASLHREVELSVAFREYGLRAMAPHLNGHAVFVNTHPKETFTEEFYRSIRNVLKDFPHMNLVVEIHETAVTETAQMRVLAERLKDIGARFAYDDFGAGQARLNELGEIPAHFVKFDMALIREIDRASERKRRVVGDLVRLILDLGSIPLAEGVETEAEANVCRDIGFKLLQGYLTGRPVPVESFGPALDQTFPLGSQF</sequence>
<dbReference type="InterPro" id="IPR035919">
    <property type="entry name" value="EAL_sf"/>
</dbReference>
<dbReference type="PROSITE" id="PS50006">
    <property type="entry name" value="FHA_DOMAIN"/>
    <property type="match status" value="1"/>
</dbReference>
<dbReference type="Gene3D" id="2.60.200.20">
    <property type="match status" value="1"/>
</dbReference>
<dbReference type="SUPFAM" id="SSF49879">
    <property type="entry name" value="SMAD/FHA domain"/>
    <property type="match status" value="1"/>
</dbReference>
<feature type="domain" description="FHA" evidence="1">
    <location>
        <begin position="26"/>
        <end position="76"/>
    </location>
</feature>